<dbReference type="SUPFAM" id="SSF50156">
    <property type="entry name" value="PDZ domain-like"/>
    <property type="match status" value="1"/>
</dbReference>
<dbReference type="Pfam" id="PF05580">
    <property type="entry name" value="Peptidase_S55"/>
    <property type="match status" value="1"/>
</dbReference>
<dbReference type="Pfam" id="PF17820">
    <property type="entry name" value="PDZ_6"/>
    <property type="match status" value="1"/>
</dbReference>
<feature type="domain" description="PDZ" evidence="2">
    <location>
        <begin position="105"/>
        <end position="189"/>
    </location>
</feature>
<accession>A0A4V3D5W0</accession>
<dbReference type="NCBIfam" id="TIGR02860">
    <property type="entry name" value="spore_IV_B"/>
    <property type="match status" value="1"/>
</dbReference>
<dbReference type="InterPro" id="IPR009003">
    <property type="entry name" value="Peptidase_S1_PA"/>
</dbReference>
<dbReference type="EMBL" id="SNYJ01000003">
    <property type="protein sequence ID" value="TDQ41637.1"/>
    <property type="molecule type" value="Genomic_DNA"/>
</dbReference>
<keyword evidence="5" id="KW-1185">Reference proteome</keyword>
<dbReference type="OrthoDB" id="9765242at2"/>
<evidence type="ECO:0000259" key="2">
    <source>
        <dbReference type="PROSITE" id="PS50106"/>
    </source>
</evidence>
<gene>
    <name evidence="4" type="ORF">EV213_103216</name>
</gene>
<dbReference type="InterPro" id="IPR041489">
    <property type="entry name" value="PDZ_6"/>
</dbReference>
<feature type="domain" description="Peptidase S55" evidence="3">
    <location>
        <begin position="190"/>
        <end position="429"/>
    </location>
</feature>
<name>A0A4V3D5W0_9BACI</name>
<dbReference type="SUPFAM" id="SSF50494">
    <property type="entry name" value="Trypsin-like serine proteases"/>
    <property type="match status" value="1"/>
</dbReference>
<sequence length="431" mass="46022">MKKTTNVRKAIGVLLLVLFIGVTMSPSFSSYLQMPSAMALFHNQASLKLPVPNGVDVSGTNRLETDMNQAENTVEVTPVTAGLATLQYRLSGFPIKQSDIRVLKDIRLIPGGQSIGVRLNSGGVLVVGYHDVSTSSGALSPGRSSGLQAGDMILSINNTPVQKMKNVGELVTKAGQDGAPMLLEVKRKETIFQAQLTPAFDQNDQKYRIGLYIKEAAAGIGTMTFYDPESKAFGSLGHVIADSTNHEPVAVYNGELLPSQVTSIARGGQGTPGEKIASFTNDKEPIGSVSKNTPFGVFGTMNKPFVNGIYQQPLPITVSSQVKKGPAKMLTVVDGQKVEAFDIEIVNSIPQKFPATKGMVVKVTDPDLLQRTGGIVQGMSGSPIIQDGKLIGAITHVFVNDPTSGYGIHIEWMLKEAGIELMQEDSYNKAS</sequence>
<evidence type="ECO:0000313" key="5">
    <source>
        <dbReference type="Proteomes" id="UP000295632"/>
    </source>
</evidence>
<dbReference type="RefSeq" id="WP_133579495.1">
    <property type="nucleotide sequence ID" value="NZ_SNYJ01000003.1"/>
</dbReference>
<evidence type="ECO:0000259" key="3">
    <source>
        <dbReference type="PROSITE" id="PS51494"/>
    </source>
</evidence>
<dbReference type="Gene3D" id="2.30.42.10">
    <property type="match status" value="1"/>
</dbReference>
<keyword evidence="1" id="KW-0645">Protease</keyword>
<dbReference type="PROSITE" id="PS51494">
    <property type="entry name" value="SPOIVB"/>
    <property type="match status" value="1"/>
</dbReference>
<keyword evidence="1" id="KW-0720">Serine protease</keyword>
<dbReference type="InterPro" id="IPR008763">
    <property type="entry name" value="Peptidase_S55"/>
</dbReference>
<comment type="caution">
    <text evidence="4">The sequence shown here is derived from an EMBL/GenBank/DDBJ whole genome shotgun (WGS) entry which is preliminary data.</text>
</comment>
<evidence type="ECO:0000256" key="1">
    <source>
        <dbReference type="ARBA" id="ARBA00022825"/>
    </source>
</evidence>
<dbReference type="InterPro" id="IPR036034">
    <property type="entry name" value="PDZ_sf"/>
</dbReference>
<dbReference type="AlphaFoldDB" id="A0A4V3D5W0"/>
<dbReference type="InterPro" id="IPR014219">
    <property type="entry name" value="SpoIVB"/>
</dbReference>
<protein>
    <submittedName>
        <fullName evidence="4">SpoIVB peptidase</fullName>
    </submittedName>
</protein>
<dbReference type="Proteomes" id="UP000295632">
    <property type="component" value="Unassembled WGS sequence"/>
</dbReference>
<keyword evidence="1" id="KW-0378">Hydrolase</keyword>
<proteinExistence type="predicted"/>
<organism evidence="4 5">
    <name type="scientific">Aureibacillus halotolerans</name>
    <dbReference type="NCBI Taxonomy" id="1508390"/>
    <lineage>
        <taxon>Bacteria</taxon>
        <taxon>Bacillati</taxon>
        <taxon>Bacillota</taxon>
        <taxon>Bacilli</taxon>
        <taxon>Bacillales</taxon>
        <taxon>Bacillaceae</taxon>
        <taxon>Aureibacillus</taxon>
    </lineage>
</organism>
<dbReference type="PROSITE" id="PS50106">
    <property type="entry name" value="PDZ"/>
    <property type="match status" value="1"/>
</dbReference>
<dbReference type="GO" id="GO:0008236">
    <property type="term" value="F:serine-type peptidase activity"/>
    <property type="evidence" value="ECO:0007669"/>
    <property type="project" value="UniProtKB-KW"/>
</dbReference>
<evidence type="ECO:0000313" key="4">
    <source>
        <dbReference type="EMBL" id="TDQ41637.1"/>
    </source>
</evidence>
<reference evidence="4 5" key="1">
    <citation type="submission" date="2019-03" db="EMBL/GenBank/DDBJ databases">
        <title>Genomic Encyclopedia of Type Strains, Phase IV (KMG-IV): sequencing the most valuable type-strain genomes for metagenomic binning, comparative biology and taxonomic classification.</title>
        <authorList>
            <person name="Goeker M."/>
        </authorList>
    </citation>
    <scope>NUCLEOTIDE SEQUENCE [LARGE SCALE GENOMIC DNA]</scope>
    <source>
        <strain evidence="4 5">DSM 28697</strain>
    </source>
</reference>
<dbReference type="InterPro" id="IPR001478">
    <property type="entry name" value="PDZ"/>
</dbReference>